<feature type="chain" id="PRO_5042593515" evidence="1">
    <location>
        <begin position="24"/>
        <end position="272"/>
    </location>
</feature>
<keyword evidence="3" id="KW-1185">Reference proteome</keyword>
<accession>A0AAJ1U852</accession>
<proteinExistence type="predicted"/>
<dbReference type="Pfam" id="PF04338">
    <property type="entry name" value="DUF481"/>
    <property type="match status" value="1"/>
</dbReference>
<feature type="signal peptide" evidence="1">
    <location>
        <begin position="1"/>
        <end position="23"/>
    </location>
</feature>
<name>A0AAJ1U852_9RHOB</name>
<sequence>MIKLSNIAVASVLAMTLASPVLAQSTVTGIKDLNDRIDDIQTDVKDDMDLGTDAERFGPLGVPQGWRGSLAFSTSSTDGNTNTREAALGARLTYGVGSWTHLFGVAAEYGRENGVVSSEDFFATYEANRYFTETFYVFGLGRYQYDGVGGTEHEGFLGVGPGVRVINNKQTTWRLQAGPGVLYTETNLGASDSRGAGIVSSRFYHAFTDTLSLTNDTDVLLANNVTIATNDLGLNVKLNERLSTRFSYRTDYDDSRAIETDSKVGLSLVLGF</sequence>
<evidence type="ECO:0000313" key="3">
    <source>
        <dbReference type="Proteomes" id="UP001227162"/>
    </source>
</evidence>
<dbReference type="Proteomes" id="UP001227162">
    <property type="component" value="Unassembled WGS sequence"/>
</dbReference>
<dbReference type="InterPro" id="IPR007433">
    <property type="entry name" value="DUF481"/>
</dbReference>
<dbReference type="EMBL" id="JANFFA010000003">
    <property type="protein sequence ID" value="MDQ2094565.1"/>
    <property type="molecule type" value="Genomic_DNA"/>
</dbReference>
<evidence type="ECO:0000256" key="1">
    <source>
        <dbReference type="SAM" id="SignalP"/>
    </source>
</evidence>
<dbReference type="AlphaFoldDB" id="A0AAJ1U852"/>
<evidence type="ECO:0000313" key="2">
    <source>
        <dbReference type="EMBL" id="MDQ2094565.1"/>
    </source>
</evidence>
<comment type="caution">
    <text evidence="2">The sequence shown here is derived from an EMBL/GenBank/DDBJ whole genome shotgun (WGS) entry which is preliminary data.</text>
</comment>
<reference evidence="2" key="1">
    <citation type="submission" date="2022-07" db="EMBL/GenBank/DDBJ databases">
        <authorList>
            <person name="Otstavnykh N."/>
            <person name="Isaeva M."/>
            <person name="Bystritskaya E."/>
        </authorList>
    </citation>
    <scope>NUCLEOTIDE SEQUENCE</scope>
    <source>
        <strain evidence="2">10Alg 79</strain>
    </source>
</reference>
<protein>
    <submittedName>
        <fullName evidence="2">DUF481 domain-containing protein</fullName>
    </submittedName>
</protein>
<reference evidence="2" key="2">
    <citation type="submission" date="2023-04" db="EMBL/GenBank/DDBJ databases">
        <title>'Rhodoalgimonas zhirmunskyi' gen. nov., isolated from a red alga.</title>
        <authorList>
            <person name="Nedashkovskaya O.I."/>
            <person name="Otstavnykh N.Y."/>
            <person name="Bystritskaya E.P."/>
            <person name="Balabanova L.A."/>
            <person name="Isaeva M.P."/>
        </authorList>
    </citation>
    <scope>NUCLEOTIDE SEQUENCE</scope>
    <source>
        <strain evidence="2">10Alg 79</strain>
    </source>
</reference>
<gene>
    <name evidence="2" type="ORF">NOI20_10635</name>
</gene>
<dbReference type="RefSeq" id="WP_317626192.1">
    <property type="nucleotide sequence ID" value="NZ_JANFFA010000003.1"/>
</dbReference>
<organism evidence="2 3">
    <name type="scientific">Rhodalgimonas zhirmunskyi</name>
    <dbReference type="NCBI Taxonomy" id="2964767"/>
    <lineage>
        <taxon>Bacteria</taxon>
        <taxon>Pseudomonadati</taxon>
        <taxon>Pseudomonadota</taxon>
        <taxon>Alphaproteobacteria</taxon>
        <taxon>Rhodobacterales</taxon>
        <taxon>Roseobacteraceae</taxon>
        <taxon>Rhodalgimonas</taxon>
    </lineage>
</organism>
<keyword evidence="1" id="KW-0732">Signal</keyword>